<dbReference type="InterPro" id="IPR023612">
    <property type="entry name" value="Peptidase_M4"/>
</dbReference>
<keyword evidence="7" id="KW-0482">Metalloprotease</keyword>
<dbReference type="InterPro" id="IPR027268">
    <property type="entry name" value="Peptidase_M4/M1_CTD_sf"/>
</dbReference>
<evidence type="ECO:0000256" key="4">
    <source>
        <dbReference type="ARBA" id="ARBA00022729"/>
    </source>
</evidence>
<dbReference type="EMBL" id="UOET01000481">
    <property type="protein sequence ID" value="VAW30149.1"/>
    <property type="molecule type" value="Genomic_DNA"/>
</dbReference>
<dbReference type="GO" id="GO:0004222">
    <property type="term" value="F:metalloendopeptidase activity"/>
    <property type="evidence" value="ECO:0007669"/>
    <property type="project" value="InterPro"/>
</dbReference>
<dbReference type="Pfam" id="PF02868">
    <property type="entry name" value="Peptidase_M4_C"/>
    <property type="match status" value="1"/>
</dbReference>
<evidence type="ECO:0000256" key="2">
    <source>
        <dbReference type="ARBA" id="ARBA00022670"/>
    </source>
</evidence>
<sequence>MKKNYLLLLGFFILLALSGLKAQTVVKTVDGVPQFIKFNNKKSAAFRNQAKALLHEYLPVTKDDRFVKIASHTDNIGYVNDKYQQYFKNIKVEYAVYNVHAKNNAVKSMNGEFLKIKKLNTTPGISEKDALQKALRYVGADKYMWEDKGNEAFAWKTEKSKTFYPKGELVIVKNFKATGKLTHGLPVLAYKFNIYAQKPLSRAWIYVDAHTGKIVHTNDIIKDFNSESSLSGSRATENFFSPTASFYSPEVTANAATRYSGSRSIETQLSGSSYVLHDVTRGNGIFTYNMLTGTNYSAAVEFTDNDNNWTAAEYDNAAKDNAALDAHWGAEMTYDYWSQKHGRNSYDGNGTSIKSYVHYDVAYDNAYWNGSVMTYGDGSDTYFDALTALDVCGHEIGHAVCSSTANLTYSDESGAMNEGLSDIWGASIEYFAAPEKQTWLIGEDIERRVGHVALRSMSDPKSEGQPDTYKGTNWYTGTADNGGVHTNSGVLNHWYYLLSVGGTGTNDLGNSYSVTGININVASDIVWRMESVYMTANSTYADARSYSIQAATDLYGSTSNQVQQTTNAWYAVGVGNAYG</sequence>
<protein>
    <submittedName>
        <fullName evidence="11">Zinc metalloproteinase / aureolysin</fullName>
        <ecNumber evidence="11">3.4.24.29</ecNumber>
    </submittedName>
</protein>
<dbReference type="Gene3D" id="3.10.170.10">
    <property type="match status" value="1"/>
</dbReference>
<dbReference type="InterPro" id="IPR013856">
    <property type="entry name" value="Peptidase_M4_domain"/>
</dbReference>
<gene>
    <name evidence="11" type="ORF">MNBD_BACTEROID07-1480</name>
</gene>
<organism evidence="11">
    <name type="scientific">hydrothermal vent metagenome</name>
    <dbReference type="NCBI Taxonomy" id="652676"/>
    <lineage>
        <taxon>unclassified sequences</taxon>
        <taxon>metagenomes</taxon>
        <taxon>ecological metagenomes</taxon>
    </lineage>
</organism>
<accession>A0A3B0UZV4</accession>
<dbReference type="InterPro" id="IPR011096">
    <property type="entry name" value="FTP_domain"/>
</dbReference>
<keyword evidence="2" id="KW-0645">Protease</keyword>
<feature type="domain" description="FTP" evidence="10">
    <location>
        <begin position="66"/>
        <end position="113"/>
    </location>
</feature>
<keyword evidence="6" id="KW-0862">Zinc</keyword>
<dbReference type="CDD" id="cd09597">
    <property type="entry name" value="M4_TLP"/>
    <property type="match status" value="1"/>
</dbReference>
<feature type="domain" description="Peptidase M4 C-terminal" evidence="9">
    <location>
        <begin position="405"/>
        <end position="574"/>
    </location>
</feature>
<feature type="non-terminal residue" evidence="11">
    <location>
        <position position="579"/>
    </location>
</feature>
<keyword evidence="3" id="KW-0479">Metal-binding</keyword>
<comment type="similarity">
    <text evidence="1">Belongs to the peptidase M4 family.</text>
</comment>
<name>A0A3B0UZV4_9ZZZZ</name>
<dbReference type="SUPFAM" id="SSF55486">
    <property type="entry name" value="Metalloproteases ('zincins'), catalytic domain"/>
    <property type="match status" value="1"/>
</dbReference>
<evidence type="ECO:0000256" key="3">
    <source>
        <dbReference type="ARBA" id="ARBA00022723"/>
    </source>
</evidence>
<dbReference type="Pfam" id="PF07504">
    <property type="entry name" value="FTP"/>
    <property type="match status" value="1"/>
</dbReference>
<evidence type="ECO:0000313" key="11">
    <source>
        <dbReference type="EMBL" id="VAW30149.1"/>
    </source>
</evidence>
<evidence type="ECO:0000256" key="5">
    <source>
        <dbReference type="ARBA" id="ARBA00022801"/>
    </source>
</evidence>
<dbReference type="EC" id="3.4.24.29" evidence="11"/>
<dbReference type="Pfam" id="PF01447">
    <property type="entry name" value="Peptidase_M4"/>
    <property type="match status" value="1"/>
</dbReference>
<evidence type="ECO:0000259" key="8">
    <source>
        <dbReference type="Pfam" id="PF01447"/>
    </source>
</evidence>
<dbReference type="Gene3D" id="3.10.450.490">
    <property type="match status" value="1"/>
</dbReference>
<dbReference type="PANTHER" id="PTHR33794">
    <property type="entry name" value="BACILLOLYSIN"/>
    <property type="match status" value="1"/>
</dbReference>
<reference evidence="11" key="1">
    <citation type="submission" date="2018-06" db="EMBL/GenBank/DDBJ databases">
        <authorList>
            <person name="Zhirakovskaya E."/>
        </authorList>
    </citation>
    <scope>NUCLEOTIDE SEQUENCE</scope>
</reference>
<evidence type="ECO:0000259" key="10">
    <source>
        <dbReference type="Pfam" id="PF07504"/>
    </source>
</evidence>
<evidence type="ECO:0000259" key="9">
    <source>
        <dbReference type="Pfam" id="PF02868"/>
    </source>
</evidence>
<evidence type="ECO:0000256" key="6">
    <source>
        <dbReference type="ARBA" id="ARBA00022833"/>
    </source>
</evidence>
<keyword evidence="5 11" id="KW-0378">Hydrolase</keyword>
<evidence type="ECO:0000256" key="1">
    <source>
        <dbReference type="ARBA" id="ARBA00009388"/>
    </source>
</evidence>
<dbReference type="InterPro" id="IPR050728">
    <property type="entry name" value="Zinc_Metalloprotease_M4"/>
</dbReference>
<dbReference type="InterPro" id="IPR001570">
    <property type="entry name" value="Peptidase_M4_C_domain"/>
</dbReference>
<dbReference type="PANTHER" id="PTHR33794:SF1">
    <property type="entry name" value="BACILLOLYSIN"/>
    <property type="match status" value="1"/>
</dbReference>
<dbReference type="Gene3D" id="1.10.390.10">
    <property type="entry name" value="Neutral Protease Domain 2"/>
    <property type="match status" value="1"/>
</dbReference>
<dbReference type="GO" id="GO:0046872">
    <property type="term" value="F:metal ion binding"/>
    <property type="evidence" value="ECO:0007669"/>
    <property type="project" value="UniProtKB-KW"/>
</dbReference>
<dbReference type="AlphaFoldDB" id="A0A3B0UZV4"/>
<keyword evidence="4" id="KW-0732">Signal</keyword>
<dbReference type="PRINTS" id="PR00730">
    <property type="entry name" value="THERMOLYSIN"/>
</dbReference>
<feature type="domain" description="Peptidase M4" evidence="8">
    <location>
        <begin position="256"/>
        <end position="401"/>
    </location>
</feature>
<proteinExistence type="inferred from homology"/>
<dbReference type="GO" id="GO:0006508">
    <property type="term" value="P:proteolysis"/>
    <property type="evidence" value="ECO:0007669"/>
    <property type="project" value="UniProtKB-KW"/>
</dbReference>
<evidence type="ECO:0000256" key="7">
    <source>
        <dbReference type="ARBA" id="ARBA00023049"/>
    </source>
</evidence>